<dbReference type="RefSeq" id="WP_168141341.1">
    <property type="nucleotide sequence ID" value="NZ_CBCSDT010000007.1"/>
</dbReference>
<name>A0A6H0RZF3_9MYCO</name>
<evidence type="ECO:0000313" key="3">
    <source>
        <dbReference type="Proteomes" id="UP000501849"/>
    </source>
</evidence>
<evidence type="ECO:0000313" key="2">
    <source>
        <dbReference type="EMBL" id="QIV80672.1"/>
    </source>
</evidence>
<evidence type="ECO:0000259" key="1">
    <source>
        <dbReference type="Pfam" id="PF09722"/>
    </source>
</evidence>
<protein>
    <submittedName>
        <fullName evidence="2">DUF2384 domain-containing protein</fullName>
    </submittedName>
</protein>
<organism evidence="2 3">
    <name type="scientific">Mycolicibacterium frederiksbergense</name>
    <dbReference type="NCBI Taxonomy" id="117567"/>
    <lineage>
        <taxon>Bacteria</taxon>
        <taxon>Bacillati</taxon>
        <taxon>Actinomycetota</taxon>
        <taxon>Actinomycetes</taxon>
        <taxon>Mycobacteriales</taxon>
        <taxon>Mycobacteriaceae</taxon>
        <taxon>Mycolicibacterium</taxon>
    </lineage>
</organism>
<keyword evidence="3" id="KW-1185">Reference proteome</keyword>
<accession>A0A6H0RZF3</accession>
<gene>
    <name evidence="2" type="ORF">EXE63_07075</name>
</gene>
<sequence length="115" mass="12392">MREGAGALASKVSAAINGLGLTNEEVGDIVDASPRSVARWAAGDVVPQRLNKERLLELAYVAEAVTEVLPADHANVWMFSPNRLLGHRKPADLIREGKFKDVLDLIDAMAEGVFV</sequence>
<dbReference type="InterPro" id="IPR024467">
    <property type="entry name" value="Xre/MbcA/ParS-like_toxin-bd"/>
</dbReference>
<dbReference type="AlphaFoldDB" id="A0A6H0RZF3"/>
<feature type="domain" description="Antitoxin Xre/MbcA/ParS-like toxin-binding" evidence="1">
    <location>
        <begin position="68"/>
        <end position="112"/>
    </location>
</feature>
<dbReference type="EMBL" id="CP038799">
    <property type="protein sequence ID" value="QIV80672.1"/>
    <property type="molecule type" value="Genomic_DNA"/>
</dbReference>
<dbReference type="Pfam" id="PF09722">
    <property type="entry name" value="Xre_MbcA_ParS_C"/>
    <property type="match status" value="1"/>
</dbReference>
<dbReference type="KEGG" id="mfre:EXE63_07075"/>
<proteinExistence type="predicted"/>
<reference evidence="2 3" key="1">
    <citation type="submission" date="2019-04" db="EMBL/GenBank/DDBJ databases">
        <title>Draft, Whole-Genome Sequence of the Anthracene-degrading Mycobacterium frederiksbergense LB501T, Isolated from a Polycyclic Aromatic Hydrocarbon (PAH)-Contaminated Soil.</title>
        <authorList>
            <person name="Augelletti F."/>
        </authorList>
    </citation>
    <scope>NUCLEOTIDE SEQUENCE [LARGE SCALE GENOMIC DNA]</scope>
    <source>
        <strain evidence="2 3">LB 501T</strain>
    </source>
</reference>
<dbReference type="Proteomes" id="UP000501849">
    <property type="component" value="Chromosome"/>
</dbReference>